<sequence length="237" mass="26288">NGPYDIVLDSHWNLKGNFHSVRSPLRPANEGGGRPQTPCIRNPNIYKRKRDGVSIINLKETWPELLPMVCAIVATENPADDPVSYPLGILANEFAAAPGAPPTAGRLTPGTFTNLIQAAFWEPRLLVKPLTLICQPLLCNTGTPLCSVDTAILCNDEGAHSMDLMWWLFAQEVLHMHGISSEPPRKVLPHRCFHRDPEKTEKEEQARVDKTVTKEEFQVGWTAPVLQFMSVPPDLGV</sequence>
<dbReference type="PANTHER" id="PTHR11489">
    <property type="entry name" value="40S RIBOSOMAL PROTEIN SA"/>
    <property type="match status" value="1"/>
</dbReference>
<dbReference type="AlphaFoldDB" id="A0A212CN22"/>
<feature type="domain" description="Small ribosomal subunit protein uS2 C-terminal" evidence="3">
    <location>
        <begin position="193"/>
        <end position="228"/>
    </location>
</feature>
<dbReference type="EMBL" id="MKHE01000015">
    <property type="protein sequence ID" value="OWK07449.1"/>
    <property type="molecule type" value="Genomic_DNA"/>
</dbReference>
<proteinExistence type="predicted"/>
<evidence type="ECO:0000256" key="1">
    <source>
        <dbReference type="ARBA" id="ARBA00022980"/>
    </source>
</evidence>
<evidence type="ECO:0000313" key="5">
    <source>
        <dbReference type="Proteomes" id="UP000242450"/>
    </source>
</evidence>
<evidence type="ECO:0000313" key="4">
    <source>
        <dbReference type="EMBL" id="OWK07449.1"/>
    </source>
</evidence>
<accession>A0A212CN22</accession>
<name>A0A212CN22_CEREH</name>
<evidence type="ECO:0000259" key="3">
    <source>
        <dbReference type="Pfam" id="PF16122"/>
    </source>
</evidence>
<dbReference type="Proteomes" id="UP000242450">
    <property type="component" value="Chromosome 15"/>
</dbReference>
<dbReference type="Pfam" id="PF16122">
    <property type="entry name" value="40S_SA_C"/>
    <property type="match status" value="1"/>
</dbReference>
<dbReference type="InterPro" id="IPR032281">
    <property type="entry name" value="Ribosomal_uS2_C"/>
</dbReference>
<dbReference type="InterPro" id="IPR023591">
    <property type="entry name" value="Ribosomal_uS2_flav_dom_sf"/>
</dbReference>
<dbReference type="OrthoDB" id="9786236at2759"/>
<gene>
    <name evidence="4" type="ORF">Celaphus_00008331</name>
</gene>
<dbReference type="Gene3D" id="3.40.50.10490">
    <property type="entry name" value="Glucose-6-phosphate isomerase like protein, domain 1"/>
    <property type="match status" value="1"/>
</dbReference>
<comment type="caution">
    <text evidence="4">The sequence shown here is derived from an EMBL/GenBank/DDBJ whole genome shotgun (WGS) entry which is preliminary data.</text>
</comment>
<dbReference type="GO" id="GO:0003735">
    <property type="term" value="F:structural constituent of ribosome"/>
    <property type="evidence" value="ECO:0007669"/>
    <property type="project" value="InterPro"/>
</dbReference>
<evidence type="ECO:0000256" key="2">
    <source>
        <dbReference type="ARBA" id="ARBA00023274"/>
    </source>
</evidence>
<keyword evidence="2" id="KW-0687">Ribonucleoprotein</keyword>
<dbReference type="InterPro" id="IPR005707">
    <property type="entry name" value="Ribosomal_uS2_euk/arc"/>
</dbReference>
<organism evidence="4 5">
    <name type="scientific">Cervus elaphus hippelaphus</name>
    <name type="common">European red deer</name>
    <dbReference type="NCBI Taxonomy" id="46360"/>
    <lineage>
        <taxon>Eukaryota</taxon>
        <taxon>Metazoa</taxon>
        <taxon>Chordata</taxon>
        <taxon>Craniata</taxon>
        <taxon>Vertebrata</taxon>
        <taxon>Euteleostomi</taxon>
        <taxon>Mammalia</taxon>
        <taxon>Eutheria</taxon>
        <taxon>Laurasiatheria</taxon>
        <taxon>Artiodactyla</taxon>
        <taxon>Ruminantia</taxon>
        <taxon>Pecora</taxon>
        <taxon>Cervidae</taxon>
        <taxon>Cervinae</taxon>
        <taxon>Cervus</taxon>
    </lineage>
</organism>
<dbReference type="GO" id="GO:0015935">
    <property type="term" value="C:small ribosomal subunit"/>
    <property type="evidence" value="ECO:0007669"/>
    <property type="project" value="InterPro"/>
</dbReference>
<dbReference type="GO" id="GO:0006412">
    <property type="term" value="P:translation"/>
    <property type="evidence" value="ECO:0007669"/>
    <property type="project" value="InterPro"/>
</dbReference>
<feature type="non-terminal residue" evidence="4">
    <location>
        <position position="1"/>
    </location>
</feature>
<protein>
    <recommendedName>
        <fullName evidence="3">Small ribosomal subunit protein uS2 C-terminal domain-containing protein</fullName>
    </recommendedName>
</protein>
<keyword evidence="1" id="KW-0689">Ribosomal protein</keyword>
<keyword evidence="5" id="KW-1185">Reference proteome</keyword>
<feature type="non-terminal residue" evidence="4">
    <location>
        <position position="237"/>
    </location>
</feature>
<reference evidence="4 5" key="1">
    <citation type="journal article" date="2018" name="Mol. Genet. Genomics">
        <title>The red deer Cervus elaphus genome CerEla1.0: sequencing, annotating, genes, and chromosomes.</title>
        <authorList>
            <person name="Bana N.A."/>
            <person name="Nyiri A."/>
            <person name="Nagy J."/>
            <person name="Frank K."/>
            <person name="Nagy T."/>
            <person name="Steger V."/>
            <person name="Schiller M."/>
            <person name="Lakatos P."/>
            <person name="Sugar L."/>
            <person name="Horn P."/>
            <person name="Barta E."/>
            <person name="Orosz L."/>
        </authorList>
    </citation>
    <scope>NUCLEOTIDE SEQUENCE [LARGE SCALE GENOMIC DNA]</scope>
    <source>
        <strain evidence="4">Hungarian</strain>
    </source>
</reference>
<dbReference type="SUPFAM" id="SSF52313">
    <property type="entry name" value="Ribosomal protein S2"/>
    <property type="match status" value="1"/>
</dbReference>